<dbReference type="AlphaFoldDB" id="A0A6J4RTT9"/>
<gene>
    <name evidence="2" type="ORF">AVDCRST_MAG67-750</name>
</gene>
<evidence type="ECO:0000313" key="2">
    <source>
        <dbReference type="EMBL" id="CAA9479062.1"/>
    </source>
</evidence>
<sequence length="232" mass="24589">MLFDLRGRGRRRTVQAIYLSLAILMGGGLVLFGIGSDQSGGLVDGLVGEDGGGGGSATESLDEQIDAQLAKTRANPKDADAWAQLAIARFRRAGIEGQQQDGTYTAAGKRRLGLAAAAWERHLALDPKKPDVRAANLMVQAYGVQGLNQLNNAVNAKQIVTQAERPPSSNLYAQLAVLAYQAGDNRTGDLAGTRAVDLAPKADRKELRQQLDLLKQQAATDRAQQTATTPAS</sequence>
<name>A0A6J4RTT9_9ACTN</name>
<keyword evidence="1" id="KW-0812">Transmembrane</keyword>
<reference evidence="2" key="1">
    <citation type="submission" date="2020-02" db="EMBL/GenBank/DDBJ databases">
        <authorList>
            <person name="Meier V. D."/>
        </authorList>
    </citation>
    <scope>NUCLEOTIDE SEQUENCE</scope>
    <source>
        <strain evidence="2">AVDCRST_MAG67</strain>
    </source>
</reference>
<feature type="transmembrane region" description="Helical" evidence="1">
    <location>
        <begin position="16"/>
        <end position="34"/>
    </location>
</feature>
<dbReference type="EMBL" id="CADCVQ010000037">
    <property type="protein sequence ID" value="CAA9479062.1"/>
    <property type="molecule type" value="Genomic_DNA"/>
</dbReference>
<organism evidence="2">
    <name type="scientific">uncultured Solirubrobacteraceae bacterium</name>
    <dbReference type="NCBI Taxonomy" id="1162706"/>
    <lineage>
        <taxon>Bacteria</taxon>
        <taxon>Bacillati</taxon>
        <taxon>Actinomycetota</taxon>
        <taxon>Thermoleophilia</taxon>
        <taxon>Solirubrobacterales</taxon>
        <taxon>Solirubrobacteraceae</taxon>
        <taxon>environmental samples</taxon>
    </lineage>
</organism>
<keyword evidence="1" id="KW-0472">Membrane</keyword>
<proteinExistence type="predicted"/>
<keyword evidence="1" id="KW-1133">Transmembrane helix</keyword>
<protein>
    <submittedName>
        <fullName evidence="2">Uncharacterized protein</fullName>
    </submittedName>
</protein>
<accession>A0A6J4RTT9</accession>
<evidence type="ECO:0000256" key="1">
    <source>
        <dbReference type="SAM" id="Phobius"/>
    </source>
</evidence>